<evidence type="ECO:0000313" key="2">
    <source>
        <dbReference type="Proteomes" id="UP000800200"/>
    </source>
</evidence>
<gene>
    <name evidence="1" type="ORF">K469DRAFT_711779</name>
</gene>
<proteinExistence type="predicted"/>
<reference evidence="1" key="1">
    <citation type="journal article" date="2020" name="Stud. Mycol.">
        <title>101 Dothideomycetes genomes: a test case for predicting lifestyles and emergence of pathogens.</title>
        <authorList>
            <person name="Haridas S."/>
            <person name="Albert R."/>
            <person name="Binder M."/>
            <person name="Bloem J."/>
            <person name="Labutti K."/>
            <person name="Salamov A."/>
            <person name="Andreopoulos B."/>
            <person name="Baker S."/>
            <person name="Barry K."/>
            <person name="Bills G."/>
            <person name="Bluhm B."/>
            <person name="Cannon C."/>
            <person name="Castanera R."/>
            <person name="Culley D."/>
            <person name="Daum C."/>
            <person name="Ezra D."/>
            <person name="Gonzalez J."/>
            <person name="Henrissat B."/>
            <person name="Kuo A."/>
            <person name="Liang C."/>
            <person name="Lipzen A."/>
            <person name="Lutzoni F."/>
            <person name="Magnuson J."/>
            <person name="Mondo S."/>
            <person name="Nolan M."/>
            <person name="Ohm R."/>
            <person name="Pangilinan J."/>
            <person name="Park H.-J."/>
            <person name="Ramirez L."/>
            <person name="Alfaro M."/>
            <person name="Sun H."/>
            <person name="Tritt A."/>
            <person name="Yoshinaga Y."/>
            <person name="Zwiers L.-H."/>
            <person name="Turgeon B."/>
            <person name="Goodwin S."/>
            <person name="Spatafora J."/>
            <person name="Crous P."/>
            <person name="Grigoriev I."/>
        </authorList>
    </citation>
    <scope>NUCLEOTIDE SEQUENCE</scope>
    <source>
        <strain evidence="1">CBS 207.26</strain>
    </source>
</reference>
<name>A0A6A6DW67_9PEZI</name>
<keyword evidence="2" id="KW-1185">Reference proteome</keyword>
<evidence type="ECO:0000313" key="1">
    <source>
        <dbReference type="EMBL" id="KAF2182602.1"/>
    </source>
</evidence>
<dbReference type="EMBL" id="ML994647">
    <property type="protein sequence ID" value="KAF2182602.1"/>
    <property type="molecule type" value="Genomic_DNA"/>
</dbReference>
<protein>
    <submittedName>
        <fullName evidence="1">Uncharacterized protein</fullName>
    </submittedName>
</protein>
<sequence>MPAQSFQQLRPYLIPITFERHGICTLGYVILLPPFFVDGLNGTPGTFPITFFDLLVRATNYVYQSGLPDTSLVQDFLYKDVPNLVTKIPASSISPSTTLFRLICCLGREVRLSHSSANARLVGFVNQSTVMIDMNGRVENVSVDVVSPVTNCQTFLP</sequence>
<dbReference type="Proteomes" id="UP000800200">
    <property type="component" value="Unassembled WGS sequence"/>
</dbReference>
<dbReference type="AlphaFoldDB" id="A0A6A6DW67"/>
<accession>A0A6A6DW67</accession>
<organism evidence="1 2">
    <name type="scientific">Zopfia rhizophila CBS 207.26</name>
    <dbReference type="NCBI Taxonomy" id="1314779"/>
    <lineage>
        <taxon>Eukaryota</taxon>
        <taxon>Fungi</taxon>
        <taxon>Dikarya</taxon>
        <taxon>Ascomycota</taxon>
        <taxon>Pezizomycotina</taxon>
        <taxon>Dothideomycetes</taxon>
        <taxon>Dothideomycetes incertae sedis</taxon>
        <taxon>Zopfiaceae</taxon>
        <taxon>Zopfia</taxon>
    </lineage>
</organism>